<evidence type="ECO:0000313" key="8">
    <source>
        <dbReference type="EMBL" id="MDN5215385.1"/>
    </source>
</evidence>
<keyword evidence="4 6" id="KW-0520">NAD</keyword>
<evidence type="ECO:0000256" key="1">
    <source>
        <dbReference type="ARBA" id="ARBA00022630"/>
    </source>
</evidence>
<protein>
    <recommendedName>
        <fullName evidence="6">FMN dependent NADH:quinone oxidoreductase</fullName>
        <ecNumber evidence="6">1.6.5.-</ecNumber>
    </recommendedName>
    <alternativeName>
        <fullName evidence="6">Azo-dye reductase</fullName>
    </alternativeName>
    <alternativeName>
        <fullName evidence="6">FMN-dependent NADH-azo compound oxidoreductase</fullName>
    </alternativeName>
    <alternativeName>
        <fullName evidence="6">FMN-dependent NADH-azoreductase</fullName>
        <ecNumber evidence="6">1.7.1.17</ecNumber>
    </alternativeName>
</protein>
<comment type="function">
    <text evidence="6">Also exhibits azoreductase activity. Catalyzes the reductive cleavage of the azo bond in aromatic azo compounds to the corresponding amines.</text>
</comment>
<comment type="subunit">
    <text evidence="6">Homodimer.</text>
</comment>
<dbReference type="EC" id="1.6.5.-" evidence="6"/>
<dbReference type="InterPro" id="IPR050104">
    <property type="entry name" value="FMN-dep_NADH:Q_OxRdtase_AzoR1"/>
</dbReference>
<comment type="similarity">
    <text evidence="6">Belongs to the azoreductase type 1 family.</text>
</comment>
<comment type="catalytic activity">
    <reaction evidence="6">
        <text>2 a quinone + NADH + H(+) = 2 a 1,4-benzosemiquinone + NAD(+)</text>
        <dbReference type="Rhea" id="RHEA:65952"/>
        <dbReference type="ChEBI" id="CHEBI:15378"/>
        <dbReference type="ChEBI" id="CHEBI:57540"/>
        <dbReference type="ChEBI" id="CHEBI:57945"/>
        <dbReference type="ChEBI" id="CHEBI:132124"/>
        <dbReference type="ChEBI" id="CHEBI:134225"/>
    </reaction>
</comment>
<dbReference type="SUPFAM" id="SSF52218">
    <property type="entry name" value="Flavoproteins"/>
    <property type="match status" value="1"/>
</dbReference>
<reference evidence="8" key="1">
    <citation type="submission" date="2023-06" db="EMBL/GenBank/DDBJ databases">
        <title>Genomic of Agaribacillus aureum.</title>
        <authorList>
            <person name="Wang G."/>
        </authorList>
    </citation>
    <scope>NUCLEOTIDE SEQUENCE</scope>
    <source>
        <strain evidence="8">BMA12</strain>
    </source>
</reference>
<dbReference type="RefSeq" id="WP_346760719.1">
    <property type="nucleotide sequence ID" value="NZ_JAUJEB010000006.1"/>
</dbReference>
<feature type="binding site" evidence="6">
    <location>
        <begin position="16"/>
        <end position="18"/>
    </location>
    <ligand>
        <name>FMN</name>
        <dbReference type="ChEBI" id="CHEBI:58210"/>
    </ligand>
</feature>
<evidence type="ECO:0000256" key="2">
    <source>
        <dbReference type="ARBA" id="ARBA00022643"/>
    </source>
</evidence>
<evidence type="ECO:0000256" key="3">
    <source>
        <dbReference type="ARBA" id="ARBA00023002"/>
    </source>
</evidence>
<accession>A0ABT8LC79</accession>
<dbReference type="InterPro" id="IPR023048">
    <property type="entry name" value="NADH:quinone_OxRdtase_FMN_depd"/>
</dbReference>
<comment type="function">
    <text evidence="6">Quinone reductase that provides resistance to thiol-specific stress caused by electrophilic quinones.</text>
</comment>
<dbReference type="PANTHER" id="PTHR43741">
    <property type="entry name" value="FMN-DEPENDENT NADH-AZOREDUCTASE 1"/>
    <property type="match status" value="1"/>
</dbReference>
<name>A0ABT8LC79_9BACT</name>
<gene>
    <name evidence="6" type="primary">azoR</name>
    <name evidence="8" type="ORF">QQ020_25120</name>
</gene>
<feature type="domain" description="Flavodoxin-like fold" evidence="7">
    <location>
        <begin position="3"/>
        <end position="197"/>
    </location>
</feature>
<organism evidence="8 9">
    <name type="scientific">Agaribacillus aureus</name>
    <dbReference type="NCBI Taxonomy" id="3051825"/>
    <lineage>
        <taxon>Bacteria</taxon>
        <taxon>Pseudomonadati</taxon>
        <taxon>Bacteroidota</taxon>
        <taxon>Cytophagia</taxon>
        <taxon>Cytophagales</taxon>
        <taxon>Splendidivirgaceae</taxon>
        <taxon>Agaribacillus</taxon>
    </lineage>
</organism>
<dbReference type="Gene3D" id="3.40.50.360">
    <property type="match status" value="1"/>
</dbReference>
<dbReference type="InterPro" id="IPR029039">
    <property type="entry name" value="Flavoprotein-like_sf"/>
</dbReference>
<sequence length="207" mass="23578">MKTLLRIDTSSRVAGSHSRMLADYFEGLWMRDHPEGKVINRDLVKQQVPHIPNRTIEGFYTPKENVTSATLQATALSDELISELKSADELLISSPLYNLNIPSNLKAYIDHVTRIGHTFGINENGYYGLLTNKKAYVITVKGGIYRGTIMEQFDFQEPYLYAILGQMGIKVEKLFSLEGTSDEKVRAENQKEIYKSIDEIFNHNENE</sequence>
<evidence type="ECO:0000313" key="9">
    <source>
        <dbReference type="Proteomes" id="UP001172083"/>
    </source>
</evidence>
<dbReference type="HAMAP" id="MF_01216">
    <property type="entry name" value="Azoreductase_type1"/>
    <property type="match status" value="1"/>
</dbReference>
<dbReference type="EC" id="1.7.1.17" evidence="6"/>
<comment type="caution">
    <text evidence="6">Lacks conserved residue(s) required for the propagation of feature annotation.</text>
</comment>
<evidence type="ECO:0000256" key="5">
    <source>
        <dbReference type="ARBA" id="ARBA00048542"/>
    </source>
</evidence>
<dbReference type="EMBL" id="JAUJEB010000006">
    <property type="protein sequence ID" value="MDN5215385.1"/>
    <property type="molecule type" value="Genomic_DNA"/>
</dbReference>
<keyword evidence="9" id="KW-1185">Reference proteome</keyword>
<comment type="catalytic activity">
    <reaction evidence="5">
        <text>N,N-dimethyl-1,4-phenylenediamine + anthranilate + 2 NAD(+) = 2-(4-dimethylaminophenyl)diazenylbenzoate + 2 NADH + 2 H(+)</text>
        <dbReference type="Rhea" id="RHEA:55872"/>
        <dbReference type="ChEBI" id="CHEBI:15378"/>
        <dbReference type="ChEBI" id="CHEBI:15783"/>
        <dbReference type="ChEBI" id="CHEBI:16567"/>
        <dbReference type="ChEBI" id="CHEBI:57540"/>
        <dbReference type="ChEBI" id="CHEBI:57945"/>
        <dbReference type="ChEBI" id="CHEBI:71579"/>
        <dbReference type="EC" id="1.7.1.17"/>
    </reaction>
    <physiologicalReaction direction="right-to-left" evidence="5">
        <dbReference type="Rhea" id="RHEA:55874"/>
    </physiologicalReaction>
</comment>
<evidence type="ECO:0000256" key="6">
    <source>
        <dbReference type="HAMAP-Rule" id="MF_01216"/>
    </source>
</evidence>
<comment type="caution">
    <text evidence="8">The sequence shown here is derived from an EMBL/GenBank/DDBJ whole genome shotgun (WGS) entry which is preliminary data.</text>
</comment>
<evidence type="ECO:0000259" key="7">
    <source>
        <dbReference type="Pfam" id="PF02525"/>
    </source>
</evidence>
<comment type="cofactor">
    <cofactor evidence="6">
        <name>FMN</name>
        <dbReference type="ChEBI" id="CHEBI:58210"/>
    </cofactor>
    <text evidence="6">Binds 1 FMN per subunit.</text>
</comment>
<keyword evidence="3 6" id="KW-0560">Oxidoreductase</keyword>
<feature type="binding site" evidence="6">
    <location>
        <position position="10"/>
    </location>
    <ligand>
        <name>FMN</name>
        <dbReference type="ChEBI" id="CHEBI:58210"/>
    </ligand>
</feature>
<dbReference type="PANTHER" id="PTHR43741:SF4">
    <property type="entry name" value="FMN-DEPENDENT NADH:QUINONE OXIDOREDUCTASE"/>
    <property type="match status" value="1"/>
</dbReference>
<keyword evidence="2 6" id="KW-0288">FMN</keyword>
<keyword evidence="1 6" id="KW-0285">Flavoprotein</keyword>
<evidence type="ECO:0000256" key="4">
    <source>
        <dbReference type="ARBA" id="ARBA00023027"/>
    </source>
</evidence>
<dbReference type="Pfam" id="PF02525">
    <property type="entry name" value="Flavodoxin_2"/>
    <property type="match status" value="1"/>
</dbReference>
<proteinExistence type="inferred from homology"/>
<dbReference type="Proteomes" id="UP001172083">
    <property type="component" value="Unassembled WGS sequence"/>
</dbReference>
<dbReference type="InterPro" id="IPR003680">
    <property type="entry name" value="Flavodoxin_fold"/>
</dbReference>